<dbReference type="PROSITE" id="PS51339">
    <property type="entry name" value="PPASE_MYOTUBULARIN"/>
    <property type="match status" value="1"/>
</dbReference>
<dbReference type="Pfam" id="PF21098">
    <property type="entry name" value="PH-GRAM_MTMR6-like"/>
    <property type="match status" value="1"/>
</dbReference>
<evidence type="ECO:0000256" key="8">
    <source>
        <dbReference type="PIRSR" id="PIRSR630564-1"/>
    </source>
</evidence>
<evidence type="ECO:0000256" key="7">
    <source>
        <dbReference type="ARBA" id="ARBA00023098"/>
    </source>
</evidence>
<keyword evidence="3" id="KW-0479">Metal-binding</keyword>
<dbReference type="InterPro" id="IPR011993">
    <property type="entry name" value="PH-like_dom_sf"/>
</dbReference>
<dbReference type="Gene3D" id="3.30.40.10">
    <property type="entry name" value="Zinc/RING finger domain, C3HC4 (zinc finger)"/>
    <property type="match status" value="1"/>
</dbReference>
<dbReference type="AlphaFoldDB" id="A0AA39I386"/>
<keyword evidence="12" id="KW-1185">Reference proteome</keyword>
<accession>A0AA39I386</accession>
<dbReference type="PROSITE" id="PS00383">
    <property type="entry name" value="TYR_PHOSPHATASE_1"/>
    <property type="match status" value="1"/>
</dbReference>
<dbReference type="SMART" id="SM00404">
    <property type="entry name" value="PTPc_motif"/>
    <property type="match status" value="1"/>
</dbReference>
<dbReference type="InterPro" id="IPR029021">
    <property type="entry name" value="Prot-tyrosine_phosphatase-like"/>
</dbReference>
<dbReference type="SUPFAM" id="SSF50729">
    <property type="entry name" value="PH domain-like"/>
    <property type="match status" value="1"/>
</dbReference>
<evidence type="ECO:0000256" key="5">
    <source>
        <dbReference type="ARBA" id="ARBA00022801"/>
    </source>
</evidence>
<dbReference type="InterPro" id="IPR011011">
    <property type="entry name" value="Znf_FYVE_PHD"/>
</dbReference>
<comment type="similarity">
    <text evidence="1">Belongs to the protein-tyrosine phosphatase family. Non-receptor class myotubularin subfamily.</text>
</comment>
<dbReference type="Pfam" id="PF01363">
    <property type="entry name" value="FYVE"/>
    <property type="match status" value="1"/>
</dbReference>
<evidence type="ECO:0000313" key="12">
    <source>
        <dbReference type="Proteomes" id="UP001175271"/>
    </source>
</evidence>
<dbReference type="InterPro" id="IPR000306">
    <property type="entry name" value="Znf_FYVE"/>
</dbReference>
<dbReference type="InterPro" id="IPR016130">
    <property type="entry name" value="Tyr_Pase_AS"/>
</dbReference>
<name>A0AA39I386_9BILA</name>
<dbReference type="SUPFAM" id="SSF52799">
    <property type="entry name" value="(Phosphotyrosine protein) phosphatases II"/>
    <property type="match status" value="1"/>
</dbReference>
<dbReference type="GO" id="GO:0005737">
    <property type="term" value="C:cytoplasm"/>
    <property type="evidence" value="ECO:0007669"/>
    <property type="project" value="TreeGrafter"/>
</dbReference>
<keyword evidence="6" id="KW-0862">Zinc</keyword>
<gene>
    <name evidence="11" type="ORF">QR680_012792</name>
</gene>
<dbReference type="EC" id="3.1.3.95" evidence="2"/>
<keyword evidence="4" id="KW-0863">Zinc-finger</keyword>
<sequence length="810" mass="91885">MPKKCSEDRNLWIFGLASPGHWEGVGVHEKRHRKEGGRSTARRLLRDQRRVPGSSFPLGKLIVMGFCETVTVLEHRNNTCRKHESRYRVERRRVLQNAPLVAAFDARKNTATHSTAMRFDEIKTPRVNKVQLVDRLGSEPNIYGTVHITTSHVIFKADDSAKEIWIPNGLIASVERKPLTTAGSPLTVRCKHFLTLTFLISRDKDCQDLLETLQRCGRPVNIADVFAFENRETVDGTRVDVEKEAESWSRLDWDAEFARQGVDNKWRCTEFNLSYSCCDTYPEKLWVPTAVTTQSLIASCRFRSRGRLPVLTYWHKTNGASISRCAQPLTGFSARCVEDEALMDHIAKTNPSCATLYLIDTRPRVNAMVNKVQGKGFEDVRNYSNMQFHFFDIENIHVMRNSLNKLLEVCQKPRSMNDFLKGLESSQWLKHVRSLMECGKFLADSVVRGISCVVHCSDGWDRTSQTVSIAQLILDPFYRTTRGFEILVEKDWLGFGHKFDDRCGHVGIGTPGDDASKEISPIFAQFLDVVFQMMRQKPRAFEFNQRFLIELHEHVYSCQYGTFLGNCLKDRHDLQLSRRTQSLWTYFASRVDDFKNPLYDPEAHHFLTNIDIHPSAIVFWAPLYNRFDTGILAKESVEDVALVTQEHIGMLEQTLLSLRTKLSEIKSSVGRSMSMVDSGHSSNNGAVGPSVAFSDPLLNPLGNGDLPQEPVAVEKGLLKHQDTDESGIYDPSSMTISFEANVGTSAIRWKSLRHADECSSKMCGAEFVTKGDRRLHCYQCGGIFCRRCVKVAADSSERLCDGCRNEDPEL</sequence>
<dbReference type="InterPro" id="IPR030564">
    <property type="entry name" value="Myotubularin"/>
</dbReference>
<evidence type="ECO:0000256" key="9">
    <source>
        <dbReference type="PIRSR" id="PIRSR630564-2"/>
    </source>
</evidence>
<evidence type="ECO:0000256" key="6">
    <source>
        <dbReference type="ARBA" id="ARBA00022833"/>
    </source>
</evidence>
<dbReference type="SUPFAM" id="SSF57903">
    <property type="entry name" value="FYVE/PHD zinc finger"/>
    <property type="match status" value="1"/>
</dbReference>
<dbReference type="EMBL" id="JAUCMV010000002">
    <property type="protein sequence ID" value="KAK0417022.1"/>
    <property type="molecule type" value="Genomic_DNA"/>
</dbReference>
<reference evidence="11" key="1">
    <citation type="submission" date="2023-06" db="EMBL/GenBank/DDBJ databases">
        <title>Genomic analysis of the entomopathogenic nematode Steinernema hermaphroditum.</title>
        <authorList>
            <person name="Schwarz E.M."/>
            <person name="Heppert J.K."/>
            <person name="Baniya A."/>
            <person name="Schwartz H.T."/>
            <person name="Tan C.-H."/>
            <person name="Antoshechkin I."/>
            <person name="Sternberg P.W."/>
            <person name="Goodrich-Blair H."/>
            <person name="Dillman A.R."/>
        </authorList>
    </citation>
    <scope>NUCLEOTIDE SEQUENCE</scope>
    <source>
        <strain evidence="11">PS9179</strain>
        <tissue evidence="11">Whole animal</tissue>
    </source>
</reference>
<organism evidence="11 12">
    <name type="scientific">Steinernema hermaphroditum</name>
    <dbReference type="NCBI Taxonomy" id="289476"/>
    <lineage>
        <taxon>Eukaryota</taxon>
        <taxon>Metazoa</taxon>
        <taxon>Ecdysozoa</taxon>
        <taxon>Nematoda</taxon>
        <taxon>Chromadorea</taxon>
        <taxon>Rhabditida</taxon>
        <taxon>Tylenchina</taxon>
        <taxon>Panagrolaimomorpha</taxon>
        <taxon>Strongyloidoidea</taxon>
        <taxon>Steinernematidae</taxon>
        <taxon>Steinernema</taxon>
    </lineage>
</organism>
<evidence type="ECO:0000256" key="1">
    <source>
        <dbReference type="ARBA" id="ARBA00007471"/>
    </source>
</evidence>
<dbReference type="PANTHER" id="PTHR10807">
    <property type="entry name" value="MYOTUBULARIN-RELATED"/>
    <property type="match status" value="1"/>
</dbReference>
<feature type="active site" description="Phosphocysteine intermediate" evidence="8">
    <location>
        <position position="456"/>
    </location>
</feature>
<dbReference type="InterPro" id="IPR003595">
    <property type="entry name" value="Tyr_Pase_cat"/>
</dbReference>
<evidence type="ECO:0000313" key="11">
    <source>
        <dbReference type="EMBL" id="KAK0417022.1"/>
    </source>
</evidence>
<feature type="domain" description="Myotubularin phosphatase" evidence="10">
    <location>
        <begin position="247"/>
        <end position="624"/>
    </location>
</feature>
<dbReference type="Proteomes" id="UP001175271">
    <property type="component" value="Unassembled WGS sequence"/>
</dbReference>
<proteinExistence type="inferred from homology"/>
<protein>
    <recommendedName>
        <fullName evidence="2">phosphatidylinositol-3,5-bisphosphate 3-phosphatase</fullName>
        <ecNumber evidence="2">3.1.3.95</ecNumber>
    </recommendedName>
</protein>
<comment type="caution">
    <text evidence="11">The sequence shown here is derived from an EMBL/GenBank/DDBJ whole genome shotgun (WGS) entry which is preliminary data.</text>
</comment>
<dbReference type="Gene3D" id="2.30.29.30">
    <property type="entry name" value="Pleckstrin-homology domain (PH domain)/Phosphotyrosine-binding domain (PTB)"/>
    <property type="match status" value="1"/>
</dbReference>
<dbReference type="InterPro" id="IPR013083">
    <property type="entry name" value="Znf_RING/FYVE/PHD"/>
</dbReference>
<dbReference type="GO" id="GO:0052629">
    <property type="term" value="F:phosphatidylinositol-3,5-bisphosphate 3-phosphatase activity"/>
    <property type="evidence" value="ECO:0007669"/>
    <property type="project" value="UniProtKB-EC"/>
</dbReference>
<dbReference type="GO" id="GO:0008270">
    <property type="term" value="F:zinc ion binding"/>
    <property type="evidence" value="ECO:0007669"/>
    <property type="project" value="UniProtKB-KW"/>
</dbReference>
<dbReference type="GO" id="GO:0004438">
    <property type="term" value="F:phosphatidylinositol-3-phosphate phosphatase activity"/>
    <property type="evidence" value="ECO:0007669"/>
    <property type="project" value="TreeGrafter"/>
</dbReference>
<dbReference type="GO" id="GO:0046856">
    <property type="term" value="P:phosphatidylinositol dephosphorylation"/>
    <property type="evidence" value="ECO:0007669"/>
    <property type="project" value="TreeGrafter"/>
</dbReference>
<dbReference type="PANTHER" id="PTHR10807:SF8">
    <property type="entry name" value="PHOSPHATIDYLINOSITOL-3-PHOSPHATE PHOSPHATASE"/>
    <property type="match status" value="1"/>
</dbReference>
<evidence type="ECO:0000256" key="2">
    <source>
        <dbReference type="ARBA" id="ARBA00012903"/>
    </source>
</evidence>
<dbReference type="Pfam" id="PF06602">
    <property type="entry name" value="Myotub-related"/>
    <property type="match status" value="1"/>
</dbReference>
<evidence type="ECO:0000256" key="3">
    <source>
        <dbReference type="ARBA" id="ARBA00022723"/>
    </source>
</evidence>
<dbReference type="SMART" id="SM00064">
    <property type="entry name" value="FYVE"/>
    <property type="match status" value="1"/>
</dbReference>
<evidence type="ECO:0000259" key="10">
    <source>
        <dbReference type="PROSITE" id="PS51339"/>
    </source>
</evidence>
<dbReference type="InterPro" id="IPR048994">
    <property type="entry name" value="PH-GRAM_MTMR6-9"/>
</dbReference>
<dbReference type="InterPro" id="IPR010569">
    <property type="entry name" value="Myotubularin-like_Pase_dom"/>
</dbReference>
<keyword evidence="7" id="KW-0443">Lipid metabolism</keyword>
<keyword evidence="5" id="KW-0378">Hydrolase</keyword>
<evidence type="ECO:0000256" key="4">
    <source>
        <dbReference type="ARBA" id="ARBA00022771"/>
    </source>
</evidence>
<feature type="binding site" evidence="9">
    <location>
        <begin position="456"/>
        <end position="462"/>
    </location>
    <ligand>
        <name>substrate</name>
    </ligand>
</feature>
<feature type="binding site" evidence="9">
    <location>
        <begin position="395"/>
        <end position="396"/>
    </location>
    <ligand>
        <name>substrate</name>
    </ligand>
</feature>